<evidence type="ECO:0000313" key="2">
    <source>
        <dbReference type="EMBL" id="UNC01101.1"/>
    </source>
</evidence>
<proteinExistence type="predicted"/>
<dbReference type="AlphaFoldDB" id="A0AAX3A089"/>
<evidence type="ECO:0000313" key="3">
    <source>
        <dbReference type="Proteomes" id="UP000466683"/>
    </source>
</evidence>
<dbReference type="RefSeq" id="WP_077742841.1">
    <property type="nucleotide sequence ID" value="NZ_AP022579.1"/>
</dbReference>
<dbReference type="EMBL" id="CP060016">
    <property type="protein sequence ID" value="UNC01101.1"/>
    <property type="molecule type" value="Genomic_DNA"/>
</dbReference>
<evidence type="ECO:0000313" key="4">
    <source>
        <dbReference type="Proteomes" id="UP001162885"/>
    </source>
</evidence>
<keyword evidence="3" id="KW-1185">Reference proteome</keyword>
<name>A0AAX3A089_9MYCO</name>
<reference evidence="1" key="2">
    <citation type="submission" date="2020-02" db="EMBL/GenBank/DDBJ databases">
        <authorList>
            <person name="Matsumoto Y."/>
            <person name="Kinjo T."/>
            <person name="Motooka D."/>
            <person name="Nabeya D."/>
            <person name="Jung N."/>
            <person name="Uechi K."/>
            <person name="Horii T."/>
            <person name="Iida T."/>
            <person name="Fujita J."/>
            <person name="Nakamura S."/>
        </authorList>
    </citation>
    <scope>NUCLEOTIDE SEQUENCE</scope>
    <source>
        <strain evidence="1">JCM 15653</strain>
    </source>
</reference>
<reference evidence="1 3" key="1">
    <citation type="journal article" date="2019" name="Emerg. Microbes Infect.">
        <title>Comprehensive subspecies identification of 175 nontuberculous mycobacteria species based on 7547 genomic profiles.</title>
        <authorList>
            <person name="Matsumoto Y."/>
            <person name="Kinjo T."/>
            <person name="Motooka D."/>
            <person name="Nabeya D."/>
            <person name="Jung N."/>
            <person name="Uechi K."/>
            <person name="Horii T."/>
            <person name="Iida T."/>
            <person name="Fujita J."/>
            <person name="Nakamura S."/>
        </authorList>
    </citation>
    <scope>NUCLEOTIDE SEQUENCE [LARGE SCALE GENOMIC DNA]</scope>
    <source>
        <strain evidence="1 3">JCM 15653</strain>
    </source>
</reference>
<evidence type="ECO:0000313" key="1">
    <source>
        <dbReference type="EMBL" id="BBX90946.1"/>
    </source>
</evidence>
<accession>A0AAX3A089</accession>
<gene>
    <name evidence="2" type="ORF">H5U98_06825</name>
    <name evidence="1" type="ORF">MBOE_25950</name>
</gene>
<dbReference type="Proteomes" id="UP001162885">
    <property type="component" value="Chromosome"/>
</dbReference>
<organism evidence="2 4">
    <name type="scientific">Mycolicibacterium boenickei</name>
    <dbReference type="NCBI Taxonomy" id="146017"/>
    <lineage>
        <taxon>Bacteria</taxon>
        <taxon>Bacillati</taxon>
        <taxon>Actinomycetota</taxon>
        <taxon>Actinomycetes</taxon>
        <taxon>Mycobacteriales</taxon>
        <taxon>Mycobacteriaceae</taxon>
        <taxon>Mycolicibacterium</taxon>
    </lineage>
</organism>
<protein>
    <recommendedName>
        <fullName evidence="5">TIGR02391 family protein</fullName>
    </recommendedName>
</protein>
<reference evidence="2 4" key="3">
    <citation type="journal article" date="2022" name="BMC Genomics">
        <title>Comparative genome analysis of mycobacteria focusing on tRNA and non-coding RNA.</title>
        <authorList>
            <person name="Behra P.R.K."/>
            <person name="Pettersson B.M.F."/>
            <person name="Ramesh M."/>
            <person name="Das S."/>
            <person name="Dasgupta S."/>
            <person name="Kirsebom L.A."/>
        </authorList>
    </citation>
    <scope>NUCLEOTIDE SEQUENCE [LARGE SCALE GENOMIC DNA]</scope>
    <source>
        <strain evidence="2 4">DSM 44677</strain>
    </source>
</reference>
<evidence type="ECO:0008006" key="5">
    <source>
        <dbReference type="Google" id="ProtNLM"/>
    </source>
</evidence>
<dbReference type="Proteomes" id="UP000466683">
    <property type="component" value="Chromosome"/>
</dbReference>
<sequence>MTVDEDDWLPFGVEDDDEQTAQFLALRDDVPPWLNESLWVWIGRVFTGHTTGGSPVFRDALLRQAERVLQEPMPRIGPYQRDATDRLRKAYMGKSASAPLALADFLLTTREGDGNRTSLDQTLAEARSAWRVGERRGKLGLVRRLPKGVEEAVKHASQLPNGGKRLAEAWNAAFGLAPDPSRAYSLAIVAVEDAAIPVVCPKKVDAVLGDAIGDLAANEKWKLPHQREHNQAPPREVLVSMMRMLNRGQHDRHGGAPVPLPDMTQAEAESAVMLAATLVGWFSTDKVTKS</sequence>
<dbReference type="EMBL" id="AP022579">
    <property type="protein sequence ID" value="BBX90946.1"/>
    <property type="molecule type" value="Genomic_DNA"/>
</dbReference>